<keyword evidence="8" id="KW-1185">Reference proteome</keyword>
<evidence type="ECO:0000313" key="8">
    <source>
        <dbReference type="Proteomes" id="UP001152320"/>
    </source>
</evidence>
<dbReference type="PANTHER" id="PTHR11306:SF68">
    <property type="entry name" value="NPC INTRACELLULAR CHOLESTEROL TRANSPORTER 2"/>
    <property type="match status" value="1"/>
</dbReference>
<dbReference type="InterPro" id="IPR033916">
    <property type="entry name" value="ML_Npc2-like"/>
</dbReference>
<dbReference type="Gene3D" id="2.60.40.770">
    <property type="match status" value="1"/>
</dbReference>
<dbReference type="GO" id="GO:0032934">
    <property type="term" value="F:sterol binding"/>
    <property type="evidence" value="ECO:0007669"/>
    <property type="project" value="InterPro"/>
</dbReference>
<dbReference type="InterPro" id="IPR014756">
    <property type="entry name" value="Ig_E-set"/>
</dbReference>
<dbReference type="GO" id="GO:0032367">
    <property type="term" value="P:intracellular cholesterol transport"/>
    <property type="evidence" value="ECO:0007669"/>
    <property type="project" value="InterPro"/>
</dbReference>
<evidence type="ECO:0000256" key="5">
    <source>
        <dbReference type="ARBA" id="ARBA00023157"/>
    </source>
</evidence>
<dbReference type="AlphaFoldDB" id="A0A9Q1CH38"/>
<gene>
    <name evidence="7" type="ORF">HOLleu_08168</name>
</gene>
<proteinExistence type="inferred from homology"/>
<dbReference type="CDD" id="cd00916">
    <property type="entry name" value="Npc2_like"/>
    <property type="match status" value="1"/>
</dbReference>
<evidence type="ECO:0000256" key="3">
    <source>
        <dbReference type="ARBA" id="ARBA00022525"/>
    </source>
</evidence>
<sequence length="177" mass="18958">MWAIMIESIAKMIGRFETILFVSLVLSLTCVILVDSKTTKFKDCGSKESKVSSVDISPCSTSPCEIVSGKNSSIDVTFTETAAADNLTAKAYGSIAGVKVPYPLPNPEACKNSNLTCPLKTGTKYFYTATLSVPKGLPKVDVVVELQLIAGDDKLVMCIDFPVTVSPGNSKKEQMHP</sequence>
<keyword evidence="5" id="KW-1015">Disulfide bond</keyword>
<comment type="similarity">
    <text evidence="2">Belongs to the NPC2 family.</text>
</comment>
<accession>A0A9Q1CH38</accession>
<dbReference type="SUPFAM" id="SSF81296">
    <property type="entry name" value="E set domains"/>
    <property type="match status" value="1"/>
</dbReference>
<feature type="domain" description="MD-2-related lipid-recognition" evidence="6">
    <location>
        <begin position="41"/>
        <end position="163"/>
    </location>
</feature>
<dbReference type="GO" id="GO:0005576">
    <property type="term" value="C:extracellular region"/>
    <property type="evidence" value="ECO:0007669"/>
    <property type="project" value="UniProtKB-SubCell"/>
</dbReference>
<dbReference type="FunFam" id="2.60.40.770:FF:000001">
    <property type="entry name" value="NPC intracellular cholesterol transporter 2"/>
    <property type="match status" value="1"/>
</dbReference>
<evidence type="ECO:0000256" key="4">
    <source>
        <dbReference type="ARBA" id="ARBA00022729"/>
    </source>
</evidence>
<comment type="subcellular location">
    <subcellularLocation>
        <location evidence="1">Secreted</location>
    </subcellularLocation>
</comment>
<evidence type="ECO:0000313" key="7">
    <source>
        <dbReference type="EMBL" id="KAJ8045212.1"/>
    </source>
</evidence>
<evidence type="ECO:0000256" key="1">
    <source>
        <dbReference type="ARBA" id="ARBA00004613"/>
    </source>
</evidence>
<dbReference type="PANTHER" id="PTHR11306">
    <property type="entry name" value="NIEMANN PICK TYPE C2 PROTEIN NPC2-RELATED"/>
    <property type="match status" value="1"/>
</dbReference>
<evidence type="ECO:0000259" key="6">
    <source>
        <dbReference type="SMART" id="SM00737"/>
    </source>
</evidence>
<dbReference type="Pfam" id="PF02221">
    <property type="entry name" value="E1_DerP2_DerF2"/>
    <property type="match status" value="1"/>
</dbReference>
<dbReference type="SMART" id="SM00737">
    <property type="entry name" value="ML"/>
    <property type="match status" value="1"/>
</dbReference>
<dbReference type="InterPro" id="IPR003172">
    <property type="entry name" value="ML_dom"/>
</dbReference>
<keyword evidence="3" id="KW-0964">Secreted</keyword>
<evidence type="ECO:0000256" key="2">
    <source>
        <dbReference type="ARBA" id="ARBA00006370"/>
    </source>
</evidence>
<dbReference type="Proteomes" id="UP001152320">
    <property type="component" value="Chromosome 3"/>
</dbReference>
<dbReference type="EMBL" id="JAIZAY010000003">
    <property type="protein sequence ID" value="KAJ8045212.1"/>
    <property type="molecule type" value="Genomic_DNA"/>
</dbReference>
<dbReference type="InterPro" id="IPR039670">
    <property type="entry name" value="NPC2-like"/>
</dbReference>
<name>A0A9Q1CH38_HOLLE</name>
<protein>
    <submittedName>
        <fullName evidence="7">NPC intracellular cholesterol transporter 2</fullName>
    </submittedName>
</protein>
<keyword evidence="4" id="KW-0732">Signal</keyword>
<organism evidence="7 8">
    <name type="scientific">Holothuria leucospilota</name>
    <name type="common">Black long sea cucumber</name>
    <name type="synonym">Mertensiothuria leucospilota</name>
    <dbReference type="NCBI Taxonomy" id="206669"/>
    <lineage>
        <taxon>Eukaryota</taxon>
        <taxon>Metazoa</taxon>
        <taxon>Echinodermata</taxon>
        <taxon>Eleutherozoa</taxon>
        <taxon>Echinozoa</taxon>
        <taxon>Holothuroidea</taxon>
        <taxon>Aspidochirotacea</taxon>
        <taxon>Aspidochirotida</taxon>
        <taxon>Holothuriidae</taxon>
        <taxon>Holothuria</taxon>
    </lineage>
</organism>
<comment type="caution">
    <text evidence="7">The sequence shown here is derived from an EMBL/GenBank/DDBJ whole genome shotgun (WGS) entry which is preliminary data.</text>
</comment>
<dbReference type="OrthoDB" id="6489092at2759"/>
<reference evidence="7" key="1">
    <citation type="submission" date="2021-10" db="EMBL/GenBank/DDBJ databases">
        <title>Tropical sea cucumber genome reveals ecological adaptation and Cuvierian tubules defense mechanism.</title>
        <authorList>
            <person name="Chen T."/>
        </authorList>
    </citation>
    <scope>NUCLEOTIDE SEQUENCE</scope>
    <source>
        <strain evidence="7">Nanhai2018</strain>
        <tissue evidence="7">Muscle</tissue>
    </source>
</reference>